<reference evidence="3" key="1">
    <citation type="journal article" date="2005" name="Nature">
        <title>The map-based sequence of the rice genome.</title>
        <authorList>
            <consortium name="International rice genome sequencing project (IRGSP)"/>
            <person name="Matsumoto T."/>
            <person name="Wu J."/>
            <person name="Kanamori H."/>
            <person name="Katayose Y."/>
            <person name="Fujisawa M."/>
            <person name="Namiki N."/>
            <person name="Mizuno H."/>
            <person name="Yamamoto K."/>
            <person name="Antonio B.A."/>
            <person name="Baba T."/>
            <person name="Sakata K."/>
            <person name="Nagamura Y."/>
            <person name="Aoki H."/>
            <person name="Arikawa K."/>
            <person name="Arita K."/>
            <person name="Bito T."/>
            <person name="Chiden Y."/>
            <person name="Fujitsuka N."/>
            <person name="Fukunaka R."/>
            <person name="Hamada M."/>
            <person name="Harada C."/>
            <person name="Hayashi A."/>
            <person name="Hijishita S."/>
            <person name="Honda M."/>
            <person name="Hosokawa S."/>
            <person name="Ichikawa Y."/>
            <person name="Idonuma A."/>
            <person name="Iijima M."/>
            <person name="Ikeda M."/>
            <person name="Ikeno M."/>
            <person name="Ito K."/>
            <person name="Ito S."/>
            <person name="Ito T."/>
            <person name="Ito Y."/>
            <person name="Ito Y."/>
            <person name="Iwabuchi A."/>
            <person name="Kamiya K."/>
            <person name="Karasawa W."/>
            <person name="Kurita K."/>
            <person name="Katagiri S."/>
            <person name="Kikuta A."/>
            <person name="Kobayashi H."/>
            <person name="Kobayashi N."/>
            <person name="Machita K."/>
            <person name="Maehara T."/>
            <person name="Masukawa M."/>
            <person name="Mizubayashi T."/>
            <person name="Mukai Y."/>
            <person name="Nagasaki H."/>
            <person name="Nagata Y."/>
            <person name="Naito S."/>
            <person name="Nakashima M."/>
            <person name="Nakama Y."/>
            <person name="Nakamichi Y."/>
            <person name="Nakamura M."/>
            <person name="Meguro A."/>
            <person name="Negishi M."/>
            <person name="Ohta I."/>
            <person name="Ohta T."/>
            <person name="Okamoto M."/>
            <person name="Ono N."/>
            <person name="Saji S."/>
            <person name="Sakaguchi M."/>
            <person name="Sakai K."/>
            <person name="Shibata M."/>
            <person name="Shimokawa T."/>
            <person name="Song J."/>
            <person name="Takazaki Y."/>
            <person name="Terasawa K."/>
            <person name="Tsugane M."/>
            <person name="Tsuji K."/>
            <person name="Ueda S."/>
            <person name="Waki K."/>
            <person name="Yamagata H."/>
            <person name="Yamamoto M."/>
            <person name="Yamamoto S."/>
            <person name="Yamane H."/>
            <person name="Yoshiki S."/>
            <person name="Yoshihara R."/>
            <person name="Yukawa K."/>
            <person name="Zhong H."/>
            <person name="Yano M."/>
            <person name="Yuan Q."/>
            <person name="Ouyang S."/>
            <person name="Liu J."/>
            <person name="Jones K.M."/>
            <person name="Gansberger K."/>
            <person name="Moffat K."/>
            <person name="Hill J."/>
            <person name="Bera J."/>
            <person name="Fadrosh D."/>
            <person name="Jin S."/>
            <person name="Johri S."/>
            <person name="Kim M."/>
            <person name="Overton L."/>
            <person name="Reardon M."/>
            <person name="Tsitrin T."/>
            <person name="Vuong H."/>
            <person name="Weaver B."/>
            <person name="Ciecko A."/>
            <person name="Tallon L."/>
            <person name="Jackson J."/>
            <person name="Pai G."/>
            <person name="Aken S.V."/>
            <person name="Utterback T."/>
            <person name="Reidmuller S."/>
            <person name="Feldblyum T."/>
            <person name="Hsiao J."/>
            <person name="Zismann V."/>
            <person name="Iobst S."/>
            <person name="de Vazeille A.R."/>
            <person name="Buell C.R."/>
            <person name="Ying K."/>
            <person name="Li Y."/>
            <person name="Lu T."/>
            <person name="Huang Y."/>
            <person name="Zhao Q."/>
            <person name="Feng Q."/>
            <person name="Zhang L."/>
            <person name="Zhu J."/>
            <person name="Weng Q."/>
            <person name="Mu J."/>
            <person name="Lu Y."/>
            <person name="Fan D."/>
            <person name="Liu Y."/>
            <person name="Guan J."/>
            <person name="Zhang Y."/>
            <person name="Yu S."/>
            <person name="Liu X."/>
            <person name="Zhang Y."/>
            <person name="Hong G."/>
            <person name="Han B."/>
            <person name="Choisne N."/>
            <person name="Demange N."/>
            <person name="Orjeda G."/>
            <person name="Samain S."/>
            <person name="Cattolico L."/>
            <person name="Pelletier E."/>
            <person name="Couloux A."/>
            <person name="Segurens B."/>
            <person name="Wincker P."/>
            <person name="D'Hont A."/>
            <person name="Scarpelli C."/>
            <person name="Weissenbach J."/>
            <person name="Salanoubat M."/>
            <person name="Quetier F."/>
            <person name="Yu Y."/>
            <person name="Kim H.R."/>
            <person name="Rambo T."/>
            <person name="Currie J."/>
            <person name="Collura K."/>
            <person name="Luo M."/>
            <person name="Yang T."/>
            <person name="Ammiraju J.S.S."/>
            <person name="Engler F."/>
            <person name="Soderlund C."/>
            <person name="Wing R.A."/>
            <person name="Palmer L.E."/>
            <person name="de la Bastide M."/>
            <person name="Spiegel L."/>
            <person name="Nascimento L."/>
            <person name="Zutavern T."/>
            <person name="O'Shaughnessy A."/>
            <person name="Dike S."/>
            <person name="Dedhia N."/>
            <person name="Preston R."/>
            <person name="Balija V."/>
            <person name="McCombie W.R."/>
            <person name="Chow T."/>
            <person name="Chen H."/>
            <person name="Chung M."/>
            <person name="Chen C."/>
            <person name="Shaw J."/>
            <person name="Wu H."/>
            <person name="Hsiao K."/>
            <person name="Chao Y."/>
            <person name="Chu M."/>
            <person name="Cheng C."/>
            <person name="Hour A."/>
            <person name="Lee P."/>
            <person name="Lin S."/>
            <person name="Lin Y."/>
            <person name="Liou J."/>
            <person name="Liu S."/>
            <person name="Hsing Y."/>
            <person name="Raghuvanshi S."/>
            <person name="Mohanty A."/>
            <person name="Bharti A.K."/>
            <person name="Gaur A."/>
            <person name="Gupta V."/>
            <person name="Kumar D."/>
            <person name="Ravi V."/>
            <person name="Vij S."/>
            <person name="Kapur A."/>
            <person name="Khurana P."/>
            <person name="Khurana P."/>
            <person name="Khurana J.P."/>
            <person name="Tyagi A.K."/>
            <person name="Gaikwad K."/>
            <person name="Singh A."/>
            <person name="Dalal V."/>
            <person name="Srivastava S."/>
            <person name="Dixit A."/>
            <person name="Pal A.K."/>
            <person name="Ghazi I.A."/>
            <person name="Yadav M."/>
            <person name="Pandit A."/>
            <person name="Bhargava A."/>
            <person name="Sureshbabu K."/>
            <person name="Batra K."/>
            <person name="Sharma T.R."/>
            <person name="Mohapatra T."/>
            <person name="Singh N.K."/>
            <person name="Messing J."/>
            <person name="Nelson A.B."/>
            <person name="Fuks G."/>
            <person name="Kavchok S."/>
            <person name="Keizer G."/>
            <person name="Linton E."/>
            <person name="Llaca V."/>
            <person name="Song R."/>
            <person name="Tanyolac B."/>
            <person name="Young S."/>
            <person name="Ho-Il K."/>
            <person name="Hahn J.H."/>
            <person name="Sangsakoo G."/>
            <person name="Vanavichit A."/>
            <person name="de Mattos Luiz.A.T."/>
            <person name="Zimmer P.D."/>
            <person name="Malone G."/>
            <person name="Dellagostin O."/>
            <person name="de Oliveira A.C."/>
            <person name="Bevan M."/>
            <person name="Bancroft I."/>
            <person name="Minx P."/>
            <person name="Cordum H."/>
            <person name="Wilson R."/>
            <person name="Cheng Z."/>
            <person name="Jin W."/>
            <person name="Jiang J."/>
            <person name="Leong S.A."/>
            <person name="Iwama H."/>
            <person name="Gojobori T."/>
            <person name="Itoh T."/>
            <person name="Niimura Y."/>
            <person name="Fujii Y."/>
            <person name="Habara T."/>
            <person name="Sakai H."/>
            <person name="Sato Y."/>
            <person name="Wilson G."/>
            <person name="Kumar K."/>
            <person name="McCouch S."/>
            <person name="Juretic N."/>
            <person name="Hoen D."/>
            <person name="Wright S."/>
            <person name="Bruskiewich R."/>
            <person name="Bureau T."/>
            <person name="Miyao A."/>
            <person name="Hirochika H."/>
            <person name="Nishikawa T."/>
            <person name="Kadowaki K."/>
            <person name="Sugiura M."/>
            <person name="Burr B."/>
            <person name="Sasaki T."/>
        </authorList>
    </citation>
    <scope>NUCLEOTIDE SEQUENCE [LARGE SCALE GENOMIC DNA]</scope>
    <source>
        <strain evidence="3">cv. Nipponbare</strain>
    </source>
</reference>
<protein>
    <submittedName>
        <fullName evidence="2">Os07g0696100 protein</fullName>
    </submittedName>
</protein>
<name>A0A0P0XAP3_ORYSJ</name>
<reference evidence="2 3" key="3">
    <citation type="journal article" date="2013" name="Rice">
        <title>Improvement of the Oryza sativa Nipponbare reference genome using next generation sequence and optical map data.</title>
        <authorList>
            <person name="Kawahara Y."/>
            <person name="de la Bastide M."/>
            <person name="Hamilton J.P."/>
            <person name="Kanamori H."/>
            <person name="McCombie W.R."/>
            <person name="Ouyang S."/>
            <person name="Schwartz D.C."/>
            <person name="Tanaka T."/>
            <person name="Wu J."/>
            <person name="Zhou S."/>
            <person name="Childs K.L."/>
            <person name="Davidson R.M."/>
            <person name="Lin H."/>
            <person name="Quesada-Ocampo L."/>
            <person name="Vaillancourt B."/>
            <person name="Sakai H."/>
            <person name="Lee S.S."/>
            <person name="Kim J."/>
            <person name="Numa H."/>
            <person name="Itoh T."/>
            <person name="Buell C.R."/>
            <person name="Matsumoto T."/>
        </authorList>
    </citation>
    <scope>NUCLEOTIDE SEQUENCE [LARGE SCALE GENOMIC DNA]</scope>
    <source>
        <strain evidence="3">cv. Nipponbare</strain>
    </source>
</reference>
<dbReference type="SMR" id="A0A0P0XAP3"/>
<feature type="non-terminal residue" evidence="2">
    <location>
        <position position="1"/>
    </location>
</feature>
<organism evidence="2 3">
    <name type="scientific">Oryza sativa subsp. japonica</name>
    <name type="common">Rice</name>
    <dbReference type="NCBI Taxonomy" id="39947"/>
    <lineage>
        <taxon>Eukaryota</taxon>
        <taxon>Viridiplantae</taxon>
        <taxon>Streptophyta</taxon>
        <taxon>Embryophyta</taxon>
        <taxon>Tracheophyta</taxon>
        <taxon>Spermatophyta</taxon>
        <taxon>Magnoliopsida</taxon>
        <taxon>Liliopsida</taxon>
        <taxon>Poales</taxon>
        <taxon>Poaceae</taxon>
        <taxon>BOP clade</taxon>
        <taxon>Oryzoideae</taxon>
        <taxon>Oryzeae</taxon>
        <taxon>Oryzinae</taxon>
        <taxon>Oryza</taxon>
        <taxon>Oryza sativa</taxon>
    </lineage>
</organism>
<dbReference type="PaxDb" id="39947-A0A0P0XAP3"/>
<dbReference type="Gramene" id="Os07t0696100-01">
    <property type="protein sequence ID" value="Os07t0696100-01"/>
    <property type="gene ID" value="Os07g0696100"/>
</dbReference>
<evidence type="ECO:0000256" key="1">
    <source>
        <dbReference type="SAM" id="Coils"/>
    </source>
</evidence>
<gene>
    <name evidence="2" type="ordered locus">Os07g0696100</name>
    <name evidence="2" type="ORF">OSNPB_070696100</name>
</gene>
<keyword evidence="3" id="KW-1185">Reference proteome</keyword>
<keyword evidence="1" id="KW-0175">Coiled coil</keyword>
<dbReference type="EMBL" id="AP014963">
    <property type="protein sequence ID" value="BAT03389.1"/>
    <property type="molecule type" value="Genomic_DNA"/>
</dbReference>
<feature type="coiled-coil region" evidence="1">
    <location>
        <begin position="1"/>
        <end position="56"/>
    </location>
</feature>
<evidence type="ECO:0000313" key="2">
    <source>
        <dbReference type="EMBL" id="BAT03389.1"/>
    </source>
</evidence>
<reference evidence="2 3" key="2">
    <citation type="journal article" date="2013" name="Plant Cell Physiol.">
        <title>Rice Annotation Project Database (RAP-DB): an integrative and interactive database for rice genomics.</title>
        <authorList>
            <person name="Sakai H."/>
            <person name="Lee S.S."/>
            <person name="Tanaka T."/>
            <person name="Numa H."/>
            <person name="Kim J."/>
            <person name="Kawahara Y."/>
            <person name="Wakimoto H."/>
            <person name="Yang C.C."/>
            <person name="Iwamoto M."/>
            <person name="Abe T."/>
            <person name="Yamada Y."/>
            <person name="Muto A."/>
            <person name="Inokuchi H."/>
            <person name="Ikemura T."/>
            <person name="Matsumoto T."/>
            <person name="Sasaki T."/>
            <person name="Itoh T."/>
        </authorList>
    </citation>
    <scope>NUCLEOTIDE SEQUENCE [LARGE SCALE GENOMIC DNA]</scope>
    <source>
        <strain evidence="3">cv. Nipponbare</strain>
    </source>
</reference>
<dbReference type="Proteomes" id="UP000059680">
    <property type="component" value="Chromosome 7"/>
</dbReference>
<proteinExistence type="predicted"/>
<dbReference type="AlphaFoldDB" id="A0A0P0XAP3"/>
<dbReference type="STRING" id="39947.A0A0P0XAP3"/>
<dbReference type="InParanoid" id="A0A0P0XAP3"/>
<sequence>IARLKSKIKSCNKEIDKKKDDSKKQLEQMKSLHNALVDVTRTINELNEQGQNKNRENRT</sequence>
<accession>A0A0P0XAP3</accession>
<evidence type="ECO:0000313" key="3">
    <source>
        <dbReference type="Proteomes" id="UP000059680"/>
    </source>
</evidence>